<name>A0A0H5CWX4_9RHOB</name>
<keyword evidence="2" id="KW-0328">Glycosyltransferase</keyword>
<evidence type="ECO:0000313" key="3">
    <source>
        <dbReference type="Proteomes" id="UP000043764"/>
    </source>
</evidence>
<dbReference type="EC" id="2.4.1.293" evidence="2"/>
<keyword evidence="3" id="KW-1185">Reference proteome</keyword>
<evidence type="ECO:0000259" key="1">
    <source>
        <dbReference type="Pfam" id="PF00535"/>
    </source>
</evidence>
<dbReference type="InterPro" id="IPR029044">
    <property type="entry name" value="Nucleotide-diphossugar_trans"/>
</dbReference>
<reference evidence="3" key="1">
    <citation type="submission" date="2015-05" db="EMBL/GenBank/DDBJ databases">
        <authorList>
            <person name="Rodrigo-Torres Lidia"/>
            <person name="Arahal R.David."/>
        </authorList>
    </citation>
    <scope>NUCLEOTIDE SEQUENCE [LARGE SCALE GENOMIC DNA]</scope>
    <source>
        <strain evidence="3">CECT 7321</strain>
    </source>
</reference>
<dbReference type="EMBL" id="CVRL01000002">
    <property type="protein sequence ID" value="CRL09416.1"/>
    <property type="molecule type" value="Genomic_DNA"/>
</dbReference>
<evidence type="ECO:0000313" key="2">
    <source>
        <dbReference type="EMBL" id="CRL09416.1"/>
    </source>
</evidence>
<dbReference type="STRING" id="481446.NIT7645_01424"/>
<dbReference type="Gene3D" id="3.90.550.10">
    <property type="entry name" value="Spore Coat Polysaccharide Biosynthesis Protein SpsA, Chain A"/>
    <property type="match status" value="1"/>
</dbReference>
<dbReference type="GO" id="GO:0016757">
    <property type="term" value="F:glycosyltransferase activity"/>
    <property type="evidence" value="ECO:0007669"/>
    <property type="project" value="UniProtKB-KW"/>
</dbReference>
<dbReference type="SUPFAM" id="SSF53448">
    <property type="entry name" value="Nucleotide-diphospho-sugar transferases"/>
    <property type="match status" value="1"/>
</dbReference>
<dbReference type="PANTHER" id="PTHR43685:SF2">
    <property type="entry name" value="GLYCOSYLTRANSFERASE 2-LIKE DOMAIN-CONTAINING PROTEIN"/>
    <property type="match status" value="1"/>
</dbReference>
<sequence length="306" mass="33487">MMKFSVVIPCFNAAKTITGTIESLQAQCYPNWEAICVDDGSTDPTWVQIRCMAAGDSRIRLYRNPGKGPSAARNFGALDIADGDVIAFCDADDEWAPSKLRELSMIFADPSVAGAYGQIAFFSHRPCDARTLSTVPETDLSVDILMGENPVCTMSNMSVRRDVMQSAGGFDETMLHNEDLEWLIRLVAQGARIVGMPMLQTYYRRSTGGLSTDLDAMEAGRERGLQKALALGHRPSRRSHAIYHRYLARRALRLGVGGTTALRHALLGLGQSPRGFLSPLRRGALTLLGSVCAALIPRRFSRSLFS</sequence>
<dbReference type="CDD" id="cd00761">
    <property type="entry name" value="Glyco_tranf_GTA_type"/>
    <property type="match status" value="1"/>
</dbReference>
<keyword evidence="2" id="KW-0808">Transferase</keyword>
<dbReference type="RefSeq" id="WP_050672344.1">
    <property type="nucleotide sequence ID" value="NZ_CVRL01000002.1"/>
</dbReference>
<dbReference type="InterPro" id="IPR050834">
    <property type="entry name" value="Glycosyltransf_2"/>
</dbReference>
<proteinExistence type="predicted"/>
<dbReference type="AlphaFoldDB" id="A0A0H5CWX4"/>
<protein>
    <submittedName>
        <fullName evidence="2">GalNAc(5)-diNAcBac-PP-undecaprenol beta-1,3-glucosyltransferase</fullName>
        <ecNumber evidence="2">2.4.1.293</ecNumber>
    </submittedName>
</protein>
<dbReference type="Proteomes" id="UP000043764">
    <property type="component" value="Unassembled WGS sequence"/>
</dbReference>
<gene>
    <name evidence="2" type="primary">pglI</name>
    <name evidence="2" type="ORF">NIT7321_00246</name>
</gene>
<dbReference type="InterPro" id="IPR001173">
    <property type="entry name" value="Glyco_trans_2-like"/>
</dbReference>
<feature type="domain" description="Glycosyltransferase 2-like" evidence="1">
    <location>
        <begin position="5"/>
        <end position="164"/>
    </location>
</feature>
<dbReference type="Pfam" id="PF00535">
    <property type="entry name" value="Glycos_transf_2"/>
    <property type="match status" value="1"/>
</dbReference>
<organism evidence="2 3">
    <name type="scientific">Phaeobacter italicus</name>
    <dbReference type="NCBI Taxonomy" id="481446"/>
    <lineage>
        <taxon>Bacteria</taxon>
        <taxon>Pseudomonadati</taxon>
        <taxon>Pseudomonadota</taxon>
        <taxon>Alphaproteobacteria</taxon>
        <taxon>Rhodobacterales</taxon>
        <taxon>Roseobacteraceae</taxon>
        <taxon>Phaeobacter</taxon>
    </lineage>
</organism>
<dbReference type="PANTHER" id="PTHR43685">
    <property type="entry name" value="GLYCOSYLTRANSFERASE"/>
    <property type="match status" value="1"/>
</dbReference>
<accession>A0A0H5CWX4</accession>